<sequence length="215" mass="22949">MNQYIFILEIVGTIAFAISGALVAMKSKMDFFGVVITGVITATFGGIMRDIVLGSVPPSAFSNPVYVVVASVTSVIVFLFAYFNVNTNKITQKNAYKNFLLIADAIGLGVFTAVGVRVAFFLHPTSHSFLLVFCGVLTGVGGGLFRDICVNQLPQIFHTDVYAIASIIGAIPCAMLMHAGNISLGIWVGIGVTILVRALAILHKWSLPVAKNIHD</sequence>
<evidence type="ECO:0000259" key="8">
    <source>
        <dbReference type="Pfam" id="PF03458"/>
    </source>
</evidence>
<evidence type="ECO:0000313" key="9">
    <source>
        <dbReference type="EMBL" id="RGT56429.1"/>
    </source>
</evidence>
<feature type="transmembrane region" description="Helical" evidence="7">
    <location>
        <begin position="128"/>
        <end position="149"/>
    </location>
</feature>
<dbReference type="Proteomes" id="UP000284731">
    <property type="component" value="Unassembled WGS sequence"/>
</dbReference>
<feature type="transmembrane region" description="Helical" evidence="7">
    <location>
        <begin position="6"/>
        <end position="24"/>
    </location>
</feature>
<dbReference type="AlphaFoldDB" id="A0A412PFM1"/>
<name>A0A412PFM1_9FIRM</name>
<comment type="subcellular location">
    <subcellularLocation>
        <location evidence="1">Cell membrane</location>
        <topology evidence="1">Multi-pass membrane protein</topology>
    </subcellularLocation>
</comment>
<protein>
    <submittedName>
        <fullName evidence="9">Trimeric intracellular cation channel family protein</fullName>
    </submittedName>
</protein>
<keyword evidence="3" id="KW-1003">Cell membrane</keyword>
<feature type="transmembrane region" description="Helical" evidence="7">
    <location>
        <begin position="184"/>
        <end position="202"/>
    </location>
</feature>
<evidence type="ECO:0000313" key="10">
    <source>
        <dbReference type="Proteomes" id="UP000284731"/>
    </source>
</evidence>
<feature type="transmembrane region" description="Helical" evidence="7">
    <location>
        <begin position="99"/>
        <end position="122"/>
    </location>
</feature>
<comment type="similarity">
    <text evidence="2">Belongs to the UPF0126 family.</text>
</comment>
<dbReference type="Pfam" id="PF03458">
    <property type="entry name" value="Gly_transporter"/>
    <property type="match status" value="2"/>
</dbReference>
<dbReference type="PANTHER" id="PTHR30506:SF3">
    <property type="entry name" value="UPF0126 INNER MEMBRANE PROTEIN YADS-RELATED"/>
    <property type="match status" value="1"/>
</dbReference>
<feature type="transmembrane region" description="Helical" evidence="7">
    <location>
        <begin position="31"/>
        <end position="52"/>
    </location>
</feature>
<feature type="domain" description="Glycine transporter" evidence="8">
    <location>
        <begin position="102"/>
        <end position="176"/>
    </location>
</feature>
<proteinExistence type="inferred from homology"/>
<keyword evidence="4 7" id="KW-0812">Transmembrane</keyword>
<comment type="caution">
    <text evidence="9">The sequence shown here is derived from an EMBL/GenBank/DDBJ whole genome shotgun (WGS) entry which is preliminary data.</text>
</comment>
<evidence type="ECO:0000256" key="1">
    <source>
        <dbReference type="ARBA" id="ARBA00004651"/>
    </source>
</evidence>
<dbReference type="PANTHER" id="PTHR30506">
    <property type="entry name" value="INNER MEMBRANE PROTEIN"/>
    <property type="match status" value="1"/>
</dbReference>
<evidence type="ECO:0000256" key="5">
    <source>
        <dbReference type="ARBA" id="ARBA00022989"/>
    </source>
</evidence>
<evidence type="ECO:0000256" key="4">
    <source>
        <dbReference type="ARBA" id="ARBA00022692"/>
    </source>
</evidence>
<evidence type="ECO:0000256" key="7">
    <source>
        <dbReference type="SAM" id="Phobius"/>
    </source>
</evidence>
<feature type="transmembrane region" description="Helical" evidence="7">
    <location>
        <begin position="161"/>
        <end position="178"/>
    </location>
</feature>
<evidence type="ECO:0000256" key="3">
    <source>
        <dbReference type="ARBA" id="ARBA00022475"/>
    </source>
</evidence>
<reference evidence="9 10" key="1">
    <citation type="submission" date="2018-08" db="EMBL/GenBank/DDBJ databases">
        <title>A genome reference for cultivated species of the human gut microbiota.</title>
        <authorList>
            <person name="Zou Y."/>
            <person name="Xue W."/>
            <person name="Luo G."/>
        </authorList>
    </citation>
    <scope>NUCLEOTIDE SEQUENCE [LARGE SCALE GENOMIC DNA]</scope>
    <source>
        <strain evidence="9 10">AF18-46</strain>
    </source>
</reference>
<feature type="transmembrane region" description="Helical" evidence="7">
    <location>
        <begin position="64"/>
        <end position="87"/>
    </location>
</feature>
<dbReference type="RefSeq" id="WP_028078571.1">
    <property type="nucleotide sequence ID" value="NZ_AP028934.1"/>
</dbReference>
<organism evidence="9 10">
    <name type="scientific">Solobacterium moorei</name>
    <dbReference type="NCBI Taxonomy" id="102148"/>
    <lineage>
        <taxon>Bacteria</taxon>
        <taxon>Bacillati</taxon>
        <taxon>Bacillota</taxon>
        <taxon>Erysipelotrichia</taxon>
        <taxon>Erysipelotrichales</taxon>
        <taxon>Erysipelotrichaceae</taxon>
        <taxon>Solobacterium</taxon>
    </lineage>
</organism>
<feature type="domain" description="Glycine transporter" evidence="8">
    <location>
        <begin position="7"/>
        <end position="81"/>
    </location>
</feature>
<evidence type="ECO:0000256" key="6">
    <source>
        <dbReference type="ARBA" id="ARBA00023136"/>
    </source>
</evidence>
<keyword evidence="6 7" id="KW-0472">Membrane</keyword>
<evidence type="ECO:0000256" key="2">
    <source>
        <dbReference type="ARBA" id="ARBA00008193"/>
    </source>
</evidence>
<accession>A0A412PFM1</accession>
<dbReference type="GO" id="GO:0005886">
    <property type="term" value="C:plasma membrane"/>
    <property type="evidence" value="ECO:0007669"/>
    <property type="project" value="UniProtKB-SubCell"/>
</dbReference>
<dbReference type="InterPro" id="IPR005115">
    <property type="entry name" value="Gly_transporter"/>
</dbReference>
<gene>
    <name evidence="9" type="ORF">DWX20_06390</name>
</gene>
<dbReference type="EMBL" id="QRWX01000002">
    <property type="protein sequence ID" value="RGT56429.1"/>
    <property type="molecule type" value="Genomic_DNA"/>
</dbReference>
<dbReference type="GeneID" id="89619546"/>
<keyword evidence="5 7" id="KW-1133">Transmembrane helix</keyword>